<proteinExistence type="predicted"/>
<organism evidence="1 2">
    <name type="scientific">Klebsiella variicola</name>
    <dbReference type="NCBI Taxonomy" id="244366"/>
    <lineage>
        <taxon>Bacteria</taxon>
        <taxon>Pseudomonadati</taxon>
        <taxon>Pseudomonadota</taxon>
        <taxon>Gammaproteobacteria</taxon>
        <taxon>Enterobacterales</taxon>
        <taxon>Enterobacteriaceae</taxon>
        <taxon>Klebsiella/Raoultella group</taxon>
        <taxon>Klebsiella</taxon>
        <taxon>Klebsiella pneumoniae complex</taxon>
    </lineage>
</organism>
<evidence type="ECO:0000313" key="2">
    <source>
        <dbReference type="Proteomes" id="UP000254545"/>
    </source>
</evidence>
<dbReference type="EMBL" id="UGKR01000003">
    <property type="protein sequence ID" value="STS92115.1"/>
    <property type="molecule type" value="Genomic_DNA"/>
</dbReference>
<sequence>MIGYVQTQSTSGKSRVASTICDTSPGRALRKVPQQINVHRRKHVDISRTVHNHRWLIMAHVIVKFRDRAVDVLTHSPREGIIGITANDFDLMITGGTVLFAQPIVFKALKTNRRGATTPPDCSQMPGLK</sequence>
<dbReference type="Proteomes" id="UP000254545">
    <property type="component" value="Unassembled WGS sequence"/>
</dbReference>
<name>A0A7H4MP65_KLEVA</name>
<reference evidence="1 2" key="1">
    <citation type="submission" date="2018-06" db="EMBL/GenBank/DDBJ databases">
        <authorList>
            <consortium name="Pathogen Informatics"/>
            <person name="Doyle S."/>
        </authorList>
    </citation>
    <scope>NUCLEOTIDE SEQUENCE [LARGE SCALE GENOMIC DNA]</scope>
    <source>
        <strain evidence="1 2">NCTC9177</strain>
    </source>
</reference>
<accession>A0A7H4MP65</accession>
<gene>
    <name evidence="1" type="ORF">NCTC9177_06046</name>
</gene>
<evidence type="ECO:0000313" key="1">
    <source>
        <dbReference type="EMBL" id="STS92115.1"/>
    </source>
</evidence>
<protein>
    <submittedName>
        <fullName evidence="1">Uncharacterized protein</fullName>
    </submittedName>
</protein>
<dbReference type="AlphaFoldDB" id="A0A7H4MP65"/>
<comment type="caution">
    <text evidence="1">The sequence shown here is derived from an EMBL/GenBank/DDBJ whole genome shotgun (WGS) entry which is preliminary data.</text>
</comment>